<comment type="subunit">
    <text evidence="6">Part of the FGAM synthase complex composed of 1 PurL, 1 PurQ and 2 PurS subunits.</text>
</comment>
<gene>
    <name evidence="6" type="primary">purS</name>
    <name evidence="7" type="ORF">TSACC_22713</name>
</gene>
<dbReference type="InParanoid" id="A0A146GCL2"/>
<dbReference type="InterPro" id="IPR003850">
    <property type="entry name" value="PurS"/>
</dbReference>
<dbReference type="RefSeq" id="WP_075079932.1">
    <property type="nucleotide sequence ID" value="NZ_BDCO01000002.1"/>
</dbReference>
<dbReference type="GO" id="GO:0004642">
    <property type="term" value="F:phosphoribosylformylglycinamidine synthase activity"/>
    <property type="evidence" value="ECO:0007669"/>
    <property type="project" value="UniProtKB-UniRule"/>
</dbReference>
<dbReference type="EC" id="6.3.5.3" evidence="6"/>
<protein>
    <recommendedName>
        <fullName evidence="6">Phosphoribosylformylglycinamidine synthase subunit PurS</fullName>
        <shortName evidence="6">FGAM synthase</shortName>
        <ecNumber evidence="6">6.3.5.3</ecNumber>
    </recommendedName>
    <alternativeName>
        <fullName evidence="6">Formylglycinamide ribonucleotide amidotransferase subunit III</fullName>
        <shortName evidence="6">FGAR amidotransferase III</shortName>
        <shortName evidence="6">FGAR-AT III</shortName>
    </alternativeName>
    <alternativeName>
        <fullName evidence="6">Phosphoribosylformylglycinamidine synthase subunit III</fullName>
    </alternativeName>
</protein>
<dbReference type="PANTHER" id="PTHR34696">
    <property type="entry name" value="PHOSPHORIBOSYLFORMYLGLYCINAMIDINE SYNTHASE SUBUNIT PURS"/>
    <property type="match status" value="1"/>
</dbReference>
<comment type="function">
    <text evidence="6">Part of the phosphoribosylformylglycinamidine synthase complex involved in the purines biosynthetic pathway. Catalyzes the ATP-dependent conversion of formylglycinamide ribonucleotide (FGAR) and glutamine to yield formylglycinamidine ribonucleotide (FGAM) and glutamate. The FGAM synthase complex is composed of three subunits. PurQ produces an ammonia molecule by converting glutamine to glutamate. PurL transfers the ammonia molecule to FGAR to form FGAM in an ATP-dependent manner. PurS interacts with PurQ and PurL and is thought to assist in the transfer of the ammonia molecule from PurQ to PurL.</text>
</comment>
<evidence type="ECO:0000256" key="2">
    <source>
        <dbReference type="ARBA" id="ARBA00022598"/>
    </source>
</evidence>
<dbReference type="STRING" id="690879.TSACC_22713"/>
<dbReference type="Proteomes" id="UP000076023">
    <property type="component" value="Unassembled WGS sequence"/>
</dbReference>
<comment type="pathway">
    <text evidence="6">Purine metabolism; IMP biosynthesis via de novo pathway; 5-amino-1-(5-phospho-D-ribosyl)imidazole from N(2)-formyl-N(1)-(5-phospho-D-ribosyl)glycinamide: step 1/2.</text>
</comment>
<evidence type="ECO:0000256" key="4">
    <source>
        <dbReference type="ARBA" id="ARBA00022755"/>
    </source>
</evidence>
<keyword evidence="3 6" id="KW-0547">Nucleotide-binding</keyword>
<name>A0A146GCL2_TERSA</name>
<dbReference type="NCBIfam" id="NF004630">
    <property type="entry name" value="PRK05974.1"/>
    <property type="match status" value="1"/>
</dbReference>
<dbReference type="GO" id="GO:0005737">
    <property type="term" value="C:cytoplasm"/>
    <property type="evidence" value="ECO:0007669"/>
    <property type="project" value="UniProtKB-SubCell"/>
</dbReference>
<sequence length="77" mass="8401">MKAIVTVMPKPSVLDPQGAATAEAMKHLGLESVGRVRVGKSIEIELPGEPNEEKLHEIARDLLSNPVIEDYALEIVR</sequence>
<dbReference type="GO" id="GO:0005524">
    <property type="term" value="F:ATP binding"/>
    <property type="evidence" value="ECO:0007669"/>
    <property type="project" value="UniProtKB-UniRule"/>
</dbReference>
<dbReference type="Pfam" id="PF02700">
    <property type="entry name" value="PurS"/>
    <property type="match status" value="1"/>
</dbReference>
<dbReference type="AlphaFoldDB" id="A0A146GCL2"/>
<accession>A0A146GCL2</accession>
<dbReference type="NCBIfam" id="TIGR00302">
    <property type="entry name" value="phosphoribosylformylglycinamidine synthase subunit PurS"/>
    <property type="match status" value="1"/>
</dbReference>
<comment type="similarity">
    <text evidence="6">Belongs to the PurS family.</text>
</comment>
<dbReference type="Gene3D" id="3.30.1280.10">
    <property type="entry name" value="Phosphoribosylformylglycinamidine synthase subunit PurS"/>
    <property type="match status" value="1"/>
</dbReference>
<evidence type="ECO:0000256" key="5">
    <source>
        <dbReference type="ARBA" id="ARBA00022840"/>
    </source>
</evidence>
<dbReference type="HAMAP" id="MF_01926">
    <property type="entry name" value="PurS"/>
    <property type="match status" value="1"/>
</dbReference>
<keyword evidence="4 6" id="KW-0658">Purine biosynthesis</keyword>
<evidence type="ECO:0000313" key="7">
    <source>
        <dbReference type="EMBL" id="GAT34288.1"/>
    </source>
</evidence>
<comment type="catalytic activity">
    <reaction evidence="6">
        <text>N(2)-formyl-N(1)-(5-phospho-beta-D-ribosyl)glycinamide + L-glutamine + ATP + H2O = 2-formamido-N(1)-(5-O-phospho-beta-D-ribosyl)acetamidine + L-glutamate + ADP + phosphate + H(+)</text>
        <dbReference type="Rhea" id="RHEA:17129"/>
        <dbReference type="ChEBI" id="CHEBI:15377"/>
        <dbReference type="ChEBI" id="CHEBI:15378"/>
        <dbReference type="ChEBI" id="CHEBI:29985"/>
        <dbReference type="ChEBI" id="CHEBI:30616"/>
        <dbReference type="ChEBI" id="CHEBI:43474"/>
        <dbReference type="ChEBI" id="CHEBI:58359"/>
        <dbReference type="ChEBI" id="CHEBI:147286"/>
        <dbReference type="ChEBI" id="CHEBI:147287"/>
        <dbReference type="ChEBI" id="CHEBI:456216"/>
        <dbReference type="EC" id="6.3.5.3"/>
    </reaction>
</comment>
<dbReference type="EMBL" id="BDCO01000002">
    <property type="protein sequence ID" value="GAT34288.1"/>
    <property type="molecule type" value="Genomic_DNA"/>
</dbReference>
<keyword evidence="5 6" id="KW-0067">ATP-binding</keyword>
<evidence type="ECO:0000313" key="8">
    <source>
        <dbReference type="Proteomes" id="UP000076023"/>
    </source>
</evidence>
<dbReference type="SUPFAM" id="SSF82697">
    <property type="entry name" value="PurS-like"/>
    <property type="match status" value="1"/>
</dbReference>
<keyword evidence="1 6" id="KW-0963">Cytoplasm</keyword>
<keyword evidence="2 6" id="KW-0436">Ligase</keyword>
<dbReference type="InterPro" id="IPR036604">
    <property type="entry name" value="PurS-like_sf"/>
</dbReference>
<comment type="caution">
    <text evidence="7">The sequence shown here is derived from an EMBL/GenBank/DDBJ whole genome shotgun (WGS) entry which is preliminary data.</text>
</comment>
<comment type="subcellular location">
    <subcellularLocation>
        <location evidence="6">Cytoplasm</location>
    </subcellularLocation>
</comment>
<evidence type="ECO:0000256" key="6">
    <source>
        <dbReference type="HAMAP-Rule" id="MF_01926"/>
    </source>
</evidence>
<dbReference type="PANTHER" id="PTHR34696:SF1">
    <property type="entry name" value="PHOSPHORIBOSYLFORMYLGLYCINAMIDINE SYNTHASE SUBUNIT PURS"/>
    <property type="match status" value="1"/>
</dbReference>
<organism evidence="7 8">
    <name type="scientific">Terrimicrobium sacchariphilum</name>
    <dbReference type="NCBI Taxonomy" id="690879"/>
    <lineage>
        <taxon>Bacteria</taxon>
        <taxon>Pseudomonadati</taxon>
        <taxon>Verrucomicrobiota</taxon>
        <taxon>Terrimicrobiia</taxon>
        <taxon>Terrimicrobiales</taxon>
        <taxon>Terrimicrobiaceae</taxon>
        <taxon>Terrimicrobium</taxon>
    </lineage>
</organism>
<evidence type="ECO:0000256" key="3">
    <source>
        <dbReference type="ARBA" id="ARBA00022741"/>
    </source>
</evidence>
<proteinExistence type="inferred from homology"/>
<keyword evidence="8" id="KW-1185">Reference proteome</keyword>
<dbReference type="OrthoDB" id="9799101at2"/>
<reference evidence="8" key="1">
    <citation type="journal article" date="2017" name="Genome Announc.">
        <title>Draft Genome Sequence of Terrimicrobium sacchariphilum NM-5T, a Facultative Anaerobic Soil Bacterium of the Class Spartobacteria.</title>
        <authorList>
            <person name="Qiu Y.L."/>
            <person name="Tourlousse D.M."/>
            <person name="Matsuura N."/>
            <person name="Ohashi A."/>
            <person name="Sekiguchi Y."/>
        </authorList>
    </citation>
    <scope>NUCLEOTIDE SEQUENCE [LARGE SCALE GENOMIC DNA]</scope>
    <source>
        <strain evidence="8">NM-5</strain>
    </source>
</reference>
<dbReference type="GO" id="GO:0006189">
    <property type="term" value="P:'de novo' IMP biosynthetic process"/>
    <property type="evidence" value="ECO:0007669"/>
    <property type="project" value="UniProtKB-UniRule"/>
</dbReference>
<dbReference type="UniPathway" id="UPA00074">
    <property type="reaction ID" value="UER00128"/>
</dbReference>
<evidence type="ECO:0000256" key="1">
    <source>
        <dbReference type="ARBA" id="ARBA00022490"/>
    </source>
</evidence>